<dbReference type="InterPro" id="IPR007374">
    <property type="entry name" value="ASCH_domain"/>
</dbReference>
<dbReference type="PIRSF" id="PIRSF021320">
    <property type="entry name" value="DUF984"/>
    <property type="match status" value="1"/>
</dbReference>
<dbReference type="InterPro" id="IPR009326">
    <property type="entry name" value="DUF984"/>
</dbReference>
<sequence length="155" mass="17495">MTSEQTQFLNTYLDSLSESEREAIPQLIAEHFCNDEYNANICAELILLGQKQATCSLKAGFDIDNEALPQVGGLTVVLNWAQQPICIVKLVDVTLCAFDNVSPDFAFAEGEGDRSYEWWREAHERFFQAHAQDLGIDFTGQSELVLERFVKVFPL</sequence>
<evidence type="ECO:0000313" key="3">
    <source>
        <dbReference type="Proteomes" id="UP000286482"/>
    </source>
</evidence>
<dbReference type="Proteomes" id="UP000286482">
    <property type="component" value="Unassembled WGS sequence"/>
</dbReference>
<dbReference type="AlphaFoldDB" id="A0A420EHE7"/>
<keyword evidence="3" id="KW-1185">Reference proteome</keyword>
<dbReference type="InterPro" id="IPR015947">
    <property type="entry name" value="PUA-like_sf"/>
</dbReference>
<gene>
    <name evidence="2" type="ORF">DBZ36_06450</name>
</gene>
<evidence type="ECO:0000313" key="2">
    <source>
        <dbReference type="EMBL" id="RKF20084.1"/>
    </source>
</evidence>
<comment type="caution">
    <text evidence="2">The sequence shown here is derived from an EMBL/GenBank/DDBJ whole genome shotgun (WGS) entry which is preliminary data.</text>
</comment>
<proteinExistence type="predicted"/>
<organism evidence="2 3">
    <name type="scientific">Alginatibacterium sediminis</name>
    <dbReference type="NCBI Taxonomy" id="2164068"/>
    <lineage>
        <taxon>Bacteria</taxon>
        <taxon>Pseudomonadati</taxon>
        <taxon>Pseudomonadota</taxon>
        <taxon>Gammaproteobacteria</taxon>
        <taxon>Alteromonadales</taxon>
        <taxon>Alteromonadaceae</taxon>
        <taxon>Alginatibacterium</taxon>
    </lineage>
</organism>
<dbReference type="SUPFAM" id="SSF88697">
    <property type="entry name" value="PUA domain-like"/>
    <property type="match status" value="1"/>
</dbReference>
<dbReference type="PANTHER" id="PTHR39203">
    <property type="entry name" value="CYTOPLASMIC PROTEIN-RELATED"/>
    <property type="match status" value="1"/>
</dbReference>
<name>A0A420EHE7_9ALTE</name>
<reference evidence="2 3" key="1">
    <citation type="submission" date="2018-09" db="EMBL/GenBank/DDBJ databases">
        <authorList>
            <person name="Wang Z."/>
        </authorList>
    </citation>
    <scope>NUCLEOTIDE SEQUENCE [LARGE SCALE GENOMIC DNA]</scope>
    <source>
        <strain evidence="2 3">ALS 81</strain>
    </source>
</reference>
<dbReference type="OrthoDB" id="9807542at2"/>
<feature type="domain" description="ASCH" evidence="1">
    <location>
        <begin position="30"/>
        <end position="153"/>
    </location>
</feature>
<accession>A0A420EHE7</accession>
<dbReference type="Pfam" id="PF04266">
    <property type="entry name" value="ASCH"/>
    <property type="match status" value="1"/>
</dbReference>
<dbReference type="SMART" id="SM01022">
    <property type="entry name" value="ASCH"/>
    <property type="match status" value="1"/>
</dbReference>
<dbReference type="CDD" id="cd06553">
    <property type="entry name" value="ASCH_Ef3133_like"/>
    <property type="match status" value="1"/>
</dbReference>
<evidence type="ECO:0000259" key="1">
    <source>
        <dbReference type="SMART" id="SM01022"/>
    </source>
</evidence>
<dbReference type="Gene3D" id="3.10.400.10">
    <property type="entry name" value="Sulfate adenylyltransferase"/>
    <property type="match status" value="1"/>
</dbReference>
<dbReference type="EMBL" id="RAQO01000004">
    <property type="protein sequence ID" value="RKF20084.1"/>
    <property type="molecule type" value="Genomic_DNA"/>
</dbReference>
<protein>
    <submittedName>
        <fullName evidence="2">ASCH domain-containing protein</fullName>
    </submittedName>
</protein>
<dbReference type="PANTHER" id="PTHR39203:SF1">
    <property type="entry name" value="CYTOPLASMIC PROTEIN"/>
    <property type="match status" value="1"/>
</dbReference>
<dbReference type="RefSeq" id="WP_120354088.1">
    <property type="nucleotide sequence ID" value="NZ_RAQO01000004.1"/>
</dbReference>